<evidence type="ECO:0000256" key="2">
    <source>
        <dbReference type="SAM" id="MobiDB-lite"/>
    </source>
</evidence>
<keyword evidence="1" id="KW-0175">Coiled coil</keyword>
<protein>
    <recommendedName>
        <fullName evidence="5">F-box domain-containing protein</fullName>
    </recommendedName>
</protein>
<evidence type="ECO:0000313" key="4">
    <source>
        <dbReference type="Proteomes" id="UP001362999"/>
    </source>
</evidence>
<evidence type="ECO:0000256" key="1">
    <source>
        <dbReference type="SAM" id="Coils"/>
    </source>
</evidence>
<accession>A0AAW0DC03</accession>
<comment type="caution">
    <text evidence="3">The sequence shown here is derived from an EMBL/GenBank/DDBJ whole genome shotgun (WGS) entry which is preliminary data.</text>
</comment>
<proteinExistence type="predicted"/>
<dbReference type="EMBL" id="JAWWNJ010000008">
    <property type="protein sequence ID" value="KAK7050274.1"/>
    <property type="molecule type" value="Genomic_DNA"/>
</dbReference>
<feature type="region of interest" description="Disordered" evidence="2">
    <location>
        <begin position="1"/>
        <end position="22"/>
    </location>
</feature>
<reference evidence="3 4" key="1">
    <citation type="journal article" date="2024" name="J Genomics">
        <title>Draft genome sequencing and assembly of Favolaschia claudopus CIRM-BRFM 2984 isolated from oak limbs.</title>
        <authorList>
            <person name="Navarro D."/>
            <person name="Drula E."/>
            <person name="Chaduli D."/>
            <person name="Cazenave R."/>
            <person name="Ahrendt S."/>
            <person name="Wang J."/>
            <person name="Lipzen A."/>
            <person name="Daum C."/>
            <person name="Barry K."/>
            <person name="Grigoriev I.V."/>
            <person name="Favel A."/>
            <person name="Rosso M.N."/>
            <person name="Martin F."/>
        </authorList>
    </citation>
    <scope>NUCLEOTIDE SEQUENCE [LARGE SCALE GENOMIC DNA]</scope>
    <source>
        <strain evidence="3 4">CIRM-BRFM 2984</strain>
    </source>
</reference>
<evidence type="ECO:0000313" key="3">
    <source>
        <dbReference type="EMBL" id="KAK7050274.1"/>
    </source>
</evidence>
<gene>
    <name evidence="3" type="ORF">R3P38DRAFT_3255996</name>
</gene>
<feature type="coiled-coil region" evidence="1">
    <location>
        <begin position="64"/>
        <end position="98"/>
    </location>
</feature>
<sequence>MNPTWNSQPAPPVPSWSHIPVGQPYVDHSPQWTAGNLAIQSTNHDGGSTRRDRQFAQRDSQGILIDLLTRMEALEAQCSRLRERVEEADIRTTKLEKENSDLWQRVSRLTGPRLPFEICWSIIEWVTDDTRALKNFSLVCKDWMHVTRKTLFAALQVRQTAHWLLEEIIESPFCSIFPYVKRLVIISDSCGSNVSEAELAEILFIPTWMDNFLFHIPKFTAGLTTLSFWFAGPGELNRIVQALSPDQKGGVQNTCLHPKALGMVHIAKFVSEFSQLQAVVFWECPSDWLPVVSEYFLPGDLNEEFVAPPLSINSVLMHPAPITGSGILPKILKWLTQSPPGAIHTWFGTDMPTHSPIESREFAAHFQDSLTRVSFLVYPCQSEQHLATGVLPLLTKLKHIRLNVMDYTMFECIPNIVAKLPPSLETICVAAGRNPRATAIWAQMDGQRDFDAALTF</sequence>
<dbReference type="AlphaFoldDB" id="A0AAW0DC03"/>
<keyword evidence="4" id="KW-1185">Reference proteome</keyword>
<organism evidence="3 4">
    <name type="scientific">Favolaschia claudopus</name>
    <dbReference type="NCBI Taxonomy" id="2862362"/>
    <lineage>
        <taxon>Eukaryota</taxon>
        <taxon>Fungi</taxon>
        <taxon>Dikarya</taxon>
        <taxon>Basidiomycota</taxon>
        <taxon>Agaricomycotina</taxon>
        <taxon>Agaricomycetes</taxon>
        <taxon>Agaricomycetidae</taxon>
        <taxon>Agaricales</taxon>
        <taxon>Marasmiineae</taxon>
        <taxon>Mycenaceae</taxon>
        <taxon>Favolaschia</taxon>
    </lineage>
</organism>
<dbReference type="Proteomes" id="UP001362999">
    <property type="component" value="Unassembled WGS sequence"/>
</dbReference>
<name>A0AAW0DC03_9AGAR</name>
<evidence type="ECO:0008006" key="5">
    <source>
        <dbReference type="Google" id="ProtNLM"/>
    </source>
</evidence>